<protein>
    <submittedName>
        <fullName evidence="1">Uncharacterized protein</fullName>
    </submittedName>
</protein>
<name>A0ABD0KV76_9CAEN</name>
<keyword evidence="2" id="KW-1185">Reference proteome</keyword>
<reference evidence="1 2" key="1">
    <citation type="journal article" date="2023" name="Sci. Data">
        <title>Genome assembly of the Korean intertidal mud-creeper Batillaria attramentaria.</title>
        <authorList>
            <person name="Patra A.K."/>
            <person name="Ho P.T."/>
            <person name="Jun S."/>
            <person name="Lee S.J."/>
            <person name="Kim Y."/>
            <person name="Won Y.J."/>
        </authorList>
    </citation>
    <scope>NUCLEOTIDE SEQUENCE [LARGE SCALE GENOMIC DNA]</scope>
    <source>
        <strain evidence="1">Wonlab-2016</strain>
    </source>
</reference>
<accession>A0ABD0KV76</accession>
<gene>
    <name evidence="1" type="ORF">BaRGS_00017620</name>
</gene>
<dbReference type="AlphaFoldDB" id="A0ABD0KV76"/>
<proteinExistence type="predicted"/>
<organism evidence="1 2">
    <name type="scientific">Batillaria attramentaria</name>
    <dbReference type="NCBI Taxonomy" id="370345"/>
    <lineage>
        <taxon>Eukaryota</taxon>
        <taxon>Metazoa</taxon>
        <taxon>Spiralia</taxon>
        <taxon>Lophotrochozoa</taxon>
        <taxon>Mollusca</taxon>
        <taxon>Gastropoda</taxon>
        <taxon>Caenogastropoda</taxon>
        <taxon>Sorbeoconcha</taxon>
        <taxon>Cerithioidea</taxon>
        <taxon>Batillariidae</taxon>
        <taxon>Batillaria</taxon>
    </lineage>
</organism>
<dbReference type="Proteomes" id="UP001519460">
    <property type="component" value="Unassembled WGS sequence"/>
</dbReference>
<feature type="non-terminal residue" evidence="1">
    <location>
        <position position="1"/>
    </location>
</feature>
<evidence type="ECO:0000313" key="1">
    <source>
        <dbReference type="EMBL" id="KAK7491183.1"/>
    </source>
</evidence>
<sequence length="106" mass="11678">EGDRQEYDPAGRHYSWIFVLDCGLSVAPVLGADSTHTVTILGSTDFLTGLQFCTRPVGFVNVAIVLHAEPVWRYTDASDWLMRQGGTDHATIIPRLHPVAFSVSYS</sequence>
<dbReference type="EMBL" id="JACVVK020000118">
    <property type="protein sequence ID" value="KAK7491183.1"/>
    <property type="molecule type" value="Genomic_DNA"/>
</dbReference>
<evidence type="ECO:0000313" key="2">
    <source>
        <dbReference type="Proteomes" id="UP001519460"/>
    </source>
</evidence>
<comment type="caution">
    <text evidence="1">The sequence shown here is derived from an EMBL/GenBank/DDBJ whole genome shotgun (WGS) entry which is preliminary data.</text>
</comment>